<reference evidence="1 2" key="1">
    <citation type="submission" date="2018-02" db="EMBL/GenBank/DDBJ databases">
        <title>The genomes of Aspergillus section Nigri reveals drivers in fungal speciation.</title>
        <authorList>
            <consortium name="DOE Joint Genome Institute"/>
            <person name="Vesth T.C."/>
            <person name="Nybo J."/>
            <person name="Theobald S."/>
            <person name="Brandl J."/>
            <person name="Frisvad J.C."/>
            <person name="Nielsen K.F."/>
            <person name="Lyhne E.K."/>
            <person name="Kogle M.E."/>
            <person name="Kuo A."/>
            <person name="Riley R."/>
            <person name="Clum A."/>
            <person name="Nolan M."/>
            <person name="Lipzen A."/>
            <person name="Salamov A."/>
            <person name="Henrissat B."/>
            <person name="Wiebenga A."/>
            <person name="De vries R.P."/>
            <person name="Grigoriev I.V."/>
            <person name="Mortensen U.H."/>
            <person name="Andersen M.R."/>
            <person name="Baker S.E."/>
        </authorList>
    </citation>
    <scope>NUCLEOTIDE SEQUENCE [LARGE SCALE GENOMIC DNA]</scope>
    <source>
        <strain evidence="1 2">CBS 114.80</strain>
    </source>
</reference>
<gene>
    <name evidence="1" type="ORF">BP00DRAFT_357576</name>
</gene>
<dbReference type="PANTHER" id="PTHR48229">
    <property type="entry name" value="CAIB/BAIF FAMILY ENZYME (AFU_ORTHOLOGUE AFUA_1G05360)-RELATED"/>
    <property type="match status" value="1"/>
</dbReference>
<accession>A0A2V5IZ16</accession>
<dbReference type="InterPro" id="IPR052985">
    <property type="entry name" value="CoA-trans_III_biosynth/detox"/>
</dbReference>
<protein>
    <recommendedName>
        <fullName evidence="3">CoA-transferase family III</fullName>
    </recommendedName>
</protein>
<dbReference type="AlphaFoldDB" id="A0A2V5IZ16"/>
<dbReference type="SUPFAM" id="SSF89796">
    <property type="entry name" value="CoA-transferase family III (CaiB/BaiF)"/>
    <property type="match status" value="1"/>
</dbReference>
<evidence type="ECO:0008006" key="3">
    <source>
        <dbReference type="Google" id="ProtNLM"/>
    </source>
</evidence>
<dbReference type="Gene3D" id="3.40.50.10540">
    <property type="entry name" value="Crotonobetainyl-coa:carnitine coa-transferase, domain 1"/>
    <property type="match status" value="1"/>
</dbReference>
<proteinExistence type="predicted"/>
<evidence type="ECO:0000313" key="2">
    <source>
        <dbReference type="Proteomes" id="UP000248817"/>
    </source>
</evidence>
<dbReference type="PANTHER" id="PTHR48229:SF1">
    <property type="entry name" value="ALPHA METHYLACYL-COA RACEMASE-RELATED"/>
    <property type="match status" value="1"/>
</dbReference>
<dbReference type="EMBL" id="KZ825626">
    <property type="protein sequence ID" value="PYI25786.1"/>
    <property type="molecule type" value="Genomic_DNA"/>
</dbReference>
<name>A0A2V5IZ16_9EURO</name>
<evidence type="ECO:0000313" key="1">
    <source>
        <dbReference type="EMBL" id="PYI25786.1"/>
    </source>
</evidence>
<keyword evidence="2" id="KW-1185">Reference proteome</keyword>
<dbReference type="InterPro" id="IPR023606">
    <property type="entry name" value="CoA-Trfase_III_dom_1_sf"/>
</dbReference>
<dbReference type="Proteomes" id="UP000248817">
    <property type="component" value="Unassembled WGS sequence"/>
</dbReference>
<sequence length="180" mass="19584">MLYRRIWAVNVRCFKLSSPPSGFETASAGYSVLPPLPVSDITTGLVGALAAMMAVRDRTTQGGSYHVVSLLVATNAVALGPEIGLSPPAVVARTAQRFGFLPATPDQFVSEIMIQVLDGWKQGFEGSVYGEEESRFMTVIEDGRRSSHTPVARLGDVEASPRWTSPPAPNCYHSRDIRWF</sequence>
<organism evidence="1 2">
    <name type="scientific">Aspergillus indologenus CBS 114.80</name>
    <dbReference type="NCBI Taxonomy" id="1450541"/>
    <lineage>
        <taxon>Eukaryota</taxon>
        <taxon>Fungi</taxon>
        <taxon>Dikarya</taxon>
        <taxon>Ascomycota</taxon>
        <taxon>Pezizomycotina</taxon>
        <taxon>Eurotiomycetes</taxon>
        <taxon>Eurotiomycetidae</taxon>
        <taxon>Eurotiales</taxon>
        <taxon>Aspergillaceae</taxon>
        <taxon>Aspergillus</taxon>
        <taxon>Aspergillus subgen. Circumdati</taxon>
    </lineage>
</organism>